<reference evidence="10" key="1">
    <citation type="submission" date="2016-10" db="EMBL/GenBank/DDBJ databases">
        <authorList>
            <person name="Varghese N."/>
            <person name="Submissions S."/>
        </authorList>
    </citation>
    <scope>NUCLEOTIDE SEQUENCE [LARGE SCALE GENOMIC DNA]</scope>
    <source>
        <strain evidence="10">DSM 45245</strain>
    </source>
</reference>
<dbReference type="PROSITE" id="PS50111">
    <property type="entry name" value="CHEMOTAXIS_TRANSDUC_2"/>
    <property type="match status" value="1"/>
</dbReference>
<feature type="domain" description="Methyl-accepting transducer" evidence="7">
    <location>
        <begin position="129"/>
        <end position="379"/>
    </location>
</feature>
<feature type="domain" description="HAMP" evidence="8">
    <location>
        <begin position="79"/>
        <end position="131"/>
    </location>
</feature>
<dbReference type="GO" id="GO:0016020">
    <property type="term" value="C:membrane"/>
    <property type="evidence" value="ECO:0007669"/>
    <property type="project" value="InterPro"/>
</dbReference>
<dbReference type="SMART" id="SM00283">
    <property type="entry name" value="MA"/>
    <property type="match status" value="1"/>
</dbReference>
<feature type="transmembrane region" description="Helical" evidence="6">
    <location>
        <begin position="60"/>
        <end position="81"/>
    </location>
</feature>
<dbReference type="PROSITE" id="PS50885">
    <property type="entry name" value="HAMP"/>
    <property type="match status" value="1"/>
</dbReference>
<organism evidence="9 10">
    <name type="scientific">Micromonospora pattaloongensis</name>
    <dbReference type="NCBI Taxonomy" id="405436"/>
    <lineage>
        <taxon>Bacteria</taxon>
        <taxon>Bacillati</taxon>
        <taxon>Actinomycetota</taxon>
        <taxon>Actinomycetes</taxon>
        <taxon>Micromonosporales</taxon>
        <taxon>Micromonosporaceae</taxon>
        <taxon>Micromonospora</taxon>
    </lineage>
</organism>
<evidence type="ECO:0000259" key="8">
    <source>
        <dbReference type="PROSITE" id="PS50885"/>
    </source>
</evidence>
<keyword evidence="10" id="KW-1185">Reference proteome</keyword>
<protein>
    <submittedName>
        <fullName evidence="9">Methyl-accepting chemotaxis protein</fullName>
    </submittedName>
</protein>
<evidence type="ECO:0000256" key="6">
    <source>
        <dbReference type="SAM" id="Phobius"/>
    </source>
</evidence>
<dbReference type="AlphaFoldDB" id="A0A1H3RVZ9"/>
<evidence type="ECO:0000256" key="5">
    <source>
        <dbReference type="PROSITE-ProRule" id="PRU00284"/>
    </source>
</evidence>
<evidence type="ECO:0000256" key="4">
    <source>
        <dbReference type="ARBA" id="ARBA00029447"/>
    </source>
</evidence>
<dbReference type="GO" id="GO:0006935">
    <property type="term" value="P:chemotaxis"/>
    <property type="evidence" value="ECO:0007669"/>
    <property type="project" value="InterPro"/>
</dbReference>
<dbReference type="GO" id="GO:0007165">
    <property type="term" value="P:signal transduction"/>
    <property type="evidence" value="ECO:0007669"/>
    <property type="project" value="UniProtKB-KW"/>
</dbReference>
<dbReference type="PANTHER" id="PTHR32089:SF112">
    <property type="entry name" value="LYSOZYME-LIKE PROTEIN-RELATED"/>
    <property type="match status" value="1"/>
</dbReference>
<dbReference type="RefSeq" id="WP_175543729.1">
    <property type="nucleotide sequence ID" value="NZ_FNPH01000009.1"/>
</dbReference>
<evidence type="ECO:0000256" key="2">
    <source>
        <dbReference type="ARBA" id="ARBA00022989"/>
    </source>
</evidence>
<evidence type="ECO:0000313" key="10">
    <source>
        <dbReference type="Proteomes" id="UP000242415"/>
    </source>
</evidence>
<evidence type="ECO:0000259" key="7">
    <source>
        <dbReference type="PROSITE" id="PS50111"/>
    </source>
</evidence>
<dbReference type="Pfam" id="PF00672">
    <property type="entry name" value="HAMP"/>
    <property type="match status" value="1"/>
</dbReference>
<gene>
    <name evidence="9" type="ORF">SAMN05444365_109130</name>
</gene>
<dbReference type="PRINTS" id="PR00260">
    <property type="entry name" value="CHEMTRNSDUCR"/>
</dbReference>
<proteinExistence type="inferred from homology"/>
<dbReference type="EMBL" id="FNPH01000009">
    <property type="protein sequence ID" value="SDZ29914.1"/>
    <property type="molecule type" value="Genomic_DNA"/>
</dbReference>
<sequence>MMTLLEKLPTKLRTVLAQLCAIGAVVALAVLARSAAADAAAQLPAGSTRDRLEFLASAALWIPVTLVPLGLLFQASVWLTIVRGLRLCEAVITRAAAGDLSGRMPVVGKDELGRMAVSFNVMISQVAETVTGIRTAADEVLASSAGLESTSSTLARAADATAQQMDTVTVSTREVTGDIDDVTARTDEMRSAINEIGANTTAASRAATGAVDGATRATDDMARLRESSLQIGEVIRTITAIAEQTNLLALNATIEAARAGEAGKGFAIVAGEVKELAQATARATEEITRRIEGIQQDTDRAVGMVAGFAETIGAIADYQNTISAAVEQQSATTGAIASGAGVVSRNTAAIVDAIGAARGAADDARAAAADTRAAAGDLSATAARLTELTAAFRA</sequence>
<dbReference type="CDD" id="cd06225">
    <property type="entry name" value="HAMP"/>
    <property type="match status" value="1"/>
</dbReference>
<name>A0A1H3RVZ9_9ACTN</name>
<dbReference type="PANTHER" id="PTHR32089">
    <property type="entry name" value="METHYL-ACCEPTING CHEMOTAXIS PROTEIN MCPB"/>
    <property type="match status" value="1"/>
</dbReference>
<dbReference type="STRING" id="405436.SAMN05444365_109130"/>
<dbReference type="InterPro" id="IPR004090">
    <property type="entry name" value="Chemotax_Me-accpt_rcpt"/>
</dbReference>
<dbReference type="GO" id="GO:0004888">
    <property type="term" value="F:transmembrane signaling receptor activity"/>
    <property type="evidence" value="ECO:0007669"/>
    <property type="project" value="InterPro"/>
</dbReference>
<dbReference type="InterPro" id="IPR004089">
    <property type="entry name" value="MCPsignal_dom"/>
</dbReference>
<dbReference type="SMART" id="SM00304">
    <property type="entry name" value="HAMP"/>
    <property type="match status" value="1"/>
</dbReference>
<dbReference type="Pfam" id="PF00015">
    <property type="entry name" value="MCPsignal"/>
    <property type="match status" value="1"/>
</dbReference>
<accession>A0A1H3RVZ9</accession>
<dbReference type="Proteomes" id="UP000242415">
    <property type="component" value="Unassembled WGS sequence"/>
</dbReference>
<evidence type="ECO:0000256" key="1">
    <source>
        <dbReference type="ARBA" id="ARBA00022692"/>
    </source>
</evidence>
<evidence type="ECO:0000313" key="9">
    <source>
        <dbReference type="EMBL" id="SDZ29914.1"/>
    </source>
</evidence>
<dbReference type="InterPro" id="IPR003660">
    <property type="entry name" value="HAMP_dom"/>
</dbReference>
<keyword evidence="6" id="KW-0472">Membrane</keyword>
<keyword evidence="1 6" id="KW-0812">Transmembrane</keyword>
<comment type="similarity">
    <text evidence="4">Belongs to the methyl-accepting chemotaxis (MCP) protein family.</text>
</comment>
<evidence type="ECO:0000256" key="3">
    <source>
        <dbReference type="ARBA" id="ARBA00023224"/>
    </source>
</evidence>
<keyword evidence="3 5" id="KW-0807">Transducer</keyword>
<dbReference type="SUPFAM" id="SSF58104">
    <property type="entry name" value="Methyl-accepting chemotaxis protein (MCP) signaling domain"/>
    <property type="match status" value="1"/>
</dbReference>
<keyword evidence="2 6" id="KW-1133">Transmembrane helix</keyword>
<dbReference type="Gene3D" id="1.10.287.950">
    <property type="entry name" value="Methyl-accepting chemotaxis protein"/>
    <property type="match status" value="1"/>
</dbReference>